<organism evidence="1 2">
    <name type="scientific">Rubroshorea leprosula</name>
    <dbReference type="NCBI Taxonomy" id="152421"/>
    <lineage>
        <taxon>Eukaryota</taxon>
        <taxon>Viridiplantae</taxon>
        <taxon>Streptophyta</taxon>
        <taxon>Embryophyta</taxon>
        <taxon>Tracheophyta</taxon>
        <taxon>Spermatophyta</taxon>
        <taxon>Magnoliopsida</taxon>
        <taxon>eudicotyledons</taxon>
        <taxon>Gunneridae</taxon>
        <taxon>Pentapetalae</taxon>
        <taxon>rosids</taxon>
        <taxon>malvids</taxon>
        <taxon>Malvales</taxon>
        <taxon>Dipterocarpaceae</taxon>
        <taxon>Rubroshorea</taxon>
    </lineage>
</organism>
<protein>
    <submittedName>
        <fullName evidence="1">Uncharacterized protein</fullName>
    </submittedName>
</protein>
<reference evidence="1 2" key="1">
    <citation type="journal article" date="2021" name="Commun. Biol.">
        <title>The genome of Shorea leprosula (Dipterocarpaceae) highlights the ecological relevance of drought in aseasonal tropical rainforests.</title>
        <authorList>
            <person name="Ng K.K.S."/>
            <person name="Kobayashi M.J."/>
            <person name="Fawcett J.A."/>
            <person name="Hatakeyama M."/>
            <person name="Paape T."/>
            <person name="Ng C.H."/>
            <person name="Ang C.C."/>
            <person name="Tnah L.H."/>
            <person name="Lee C.T."/>
            <person name="Nishiyama T."/>
            <person name="Sese J."/>
            <person name="O'Brien M.J."/>
            <person name="Copetti D."/>
            <person name="Mohd Noor M.I."/>
            <person name="Ong R.C."/>
            <person name="Putra M."/>
            <person name="Sireger I.Z."/>
            <person name="Indrioko S."/>
            <person name="Kosugi Y."/>
            <person name="Izuno A."/>
            <person name="Isagi Y."/>
            <person name="Lee S.L."/>
            <person name="Shimizu K.K."/>
        </authorList>
    </citation>
    <scope>NUCLEOTIDE SEQUENCE [LARGE SCALE GENOMIC DNA]</scope>
    <source>
        <strain evidence="1">214</strain>
    </source>
</reference>
<accession>A0AAV5IW28</accession>
<dbReference type="AlphaFoldDB" id="A0AAV5IW28"/>
<dbReference type="Proteomes" id="UP001054252">
    <property type="component" value="Unassembled WGS sequence"/>
</dbReference>
<evidence type="ECO:0000313" key="1">
    <source>
        <dbReference type="EMBL" id="GKV03030.1"/>
    </source>
</evidence>
<proteinExistence type="predicted"/>
<evidence type="ECO:0000313" key="2">
    <source>
        <dbReference type="Proteomes" id="UP001054252"/>
    </source>
</evidence>
<name>A0AAV5IW28_9ROSI</name>
<gene>
    <name evidence="1" type="ORF">SLEP1_g15395</name>
</gene>
<dbReference type="EMBL" id="BPVZ01000019">
    <property type="protein sequence ID" value="GKV03030.1"/>
    <property type="molecule type" value="Genomic_DNA"/>
</dbReference>
<keyword evidence="2" id="KW-1185">Reference proteome</keyword>
<sequence length="58" mass="6806">MKFEREPRSRFTEVREKESHFKRLTDHVELRSGYSSEVHISGFGGNEIRTHFGGIVLK</sequence>
<comment type="caution">
    <text evidence="1">The sequence shown here is derived from an EMBL/GenBank/DDBJ whole genome shotgun (WGS) entry which is preliminary data.</text>
</comment>